<dbReference type="EMBL" id="BMAV01016975">
    <property type="protein sequence ID" value="GFY68288.1"/>
    <property type="molecule type" value="Genomic_DNA"/>
</dbReference>
<dbReference type="AlphaFoldDB" id="A0A8X6Y9Q3"/>
<accession>A0A8X6Y9Q3</accession>
<proteinExistence type="predicted"/>
<dbReference type="Proteomes" id="UP000886998">
    <property type="component" value="Unassembled WGS sequence"/>
</dbReference>
<name>A0A8X6Y9Q3_9ARAC</name>
<sequence length="110" mass="12334">MDKELEINQTTKDIKPGRIRTRRSAGFYPSPHWLGLIPLRGYHGHGLTSNPEGSIISCCIEFAMVCGGWYAISYIVFDADCGSKPAKFVKLKTPLKLAHRNCDYSVFVEL</sequence>
<protein>
    <submittedName>
        <fullName evidence="2">Uncharacterized protein</fullName>
    </submittedName>
</protein>
<evidence type="ECO:0000313" key="2">
    <source>
        <dbReference type="EMBL" id="GFY68288.1"/>
    </source>
</evidence>
<comment type="caution">
    <text evidence="2">The sequence shown here is derived from an EMBL/GenBank/DDBJ whole genome shotgun (WGS) entry which is preliminary data.</text>
</comment>
<keyword evidence="3" id="KW-1185">Reference proteome</keyword>
<evidence type="ECO:0000313" key="1">
    <source>
        <dbReference type="EMBL" id="GFY68287.1"/>
    </source>
</evidence>
<reference evidence="2" key="1">
    <citation type="submission" date="2020-08" db="EMBL/GenBank/DDBJ databases">
        <title>Multicomponent nature underlies the extraordinary mechanical properties of spider dragline silk.</title>
        <authorList>
            <person name="Kono N."/>
            <person name="Nakamura H."/>
            <person name="Mori M."/>
            <person name="Yoshida Y."/>
            <person name="Ohtoshi R."/>
            <person name="Malay A.D."/>
            <person name="Moran D.A.P."/>
            <person name="Tomita M."/>
            <person name="Numata K."/>
            <person name="Arakawa K."/>
        </authorList>
    </citation>
    <scope>NUCLEOTIDE SEQUENCE</scope>
</reference>
<evidence type="ECO:0000313" key="3">
    <source>
        <dbReference type="Proteomes" id="UP000886998"/>
    </source>
</evidence>
<gene>
    <name evidence="1" type="ORF">TNIN_292771</name>
    <name evidence="2" type="ORF">TNIN_292781</name>
</gene>
<dbReference type="EMBL" id="BMAV01016975">
    <property type="protein sequence ID" value="GFY68287.1"/>
    <property type="molecule type" value="Genomic_DNA"/>
</dbReference>
<organism evidence="2 3">
    <name type="scientific">Trichonephila inaurata madagascariensis</name>
    <dbReference type="NCBI Taxonomy" id="2747483"/>
    <lineage>
        <taxon>Eukaryota</taxon>
        <taxon>Metazoa</taxon>
        <taxon>Ecdysozoa</taxon>
        <taxon>Arthropoda</taxon>
        <taxon>Chelicerata</taxon>
        <taxon>Arachnida</taxon>
        <taxon>Araneae</taxon>
        <taxon>Araneomorphae</taxon>
        <taxon>Entelegynae</taxon>
        <taxon>Araneoidea</taxon>
        <taxon>Nephilidae</taxon>
        <taxon>Trichonephila</taxon>
        <taxon>Trichonephila inaurata</taxon>
    </lineage>
</organism>